<dbReference type="SUPFAM" id="SSF74942">
    <property type="entry name" value="YhbC-like, C-terminal domain"/>
    <property type="match status" value="1"/>
</dbReference>
<protein>
    <recommendedName>
        <fullName evidence="3">Ribosome maturation factor RimP</fullName>
    </recommendedName>
</protein>
<dbReference type="InterPro" id="IPR028998">
    <property type="entry name" value="RimP_C"/>
</dbReference>
<dbReference type="InterPro" id="IPR028989">
    <property type="entry name" value="RimP_N"/>
</dbReference>
<reference evidence="6 7" key="1">
    <citation type="submission" date="2018-03" db="EMBL/GenBank/DDBJ databases">
        <title>Genomic Encyclopedia of Archaeal and Bacterial Type Strains, Phase II (KMG-II): from individual species to whole genera.</title>
        <authorList>
            <person name="Goeker M."/>
        </authorList>
    </citation>
    <scope>NUCLEOTIDE SEQUENCE [LARGE SCALE GENOMIC DNA]</scope>
    <source>
        <strain evidence="6 7">DSM 13175</strain>
    </source>
</reference>
<evidence type="ECO:0000256" key="3">
    <source>
        <dbReference type="HAMAP-Rule" id="MF_01077"/>
    </source>
</evidence>
<evidence type="ECO:0000256" key="2">
    <source>
        <dbReference type="ARBA" id="ARBA00022517"/>
    </source>
</evidence>
<name>A0A2T0WBP2_9LACT</name>
<dbReference type="FunFam" id="3.30.300.70:FF:000001">
    <property type="entry name" value="Ribosome maturation factor RimP"/>
    <property type="match status" value="1"/>
</dbReference>
<dbReference type="PANTHER" id="PTHR33867:SF1">
    <property type="entry name" value="RIBOSOME MATURATION FACTOR RIMP"/>
    <property type="match status" value="1"/>
</dbReference>
<dbReference type="OrthoDB" id="9805006at2"/>
<dbReference type="EMBL" id="PVTO01000001">
    <property type="protein sequence ID" value="PRY84123.1"/>
    <property type="molecule type" value="Genomic_DNA"/>
</dbReference>
<feature type="domain" description="Ribosome maturation factor RimP N-terminal" evidence="4">
    <location>
        <begin position="12"/>
        <end position="84"/>
    </location>
</feature>
<dbReference type="SUPFAM" id="SSF75420">
    <property type="entry name" value="YhbC-like, N-terminal domain"/>
    <property type="match status" value="1"/>
</dbReference>
<dbReference type="InterPro" id="IPR035956">
    <property type="entry name" value="RimP_N_sf"/>
</dbReference>
<keyword evidence="7" id="KW-1185">Reference proteome</keyword>
<evidence type="ECO:0000313" key="7">
    <source>
        <dbReference type="Proteomes" id="UP000238205"/>
    </source>
</evidence>
<sequence length="156" mass="17664">MSIIDKVRGLSEPIADDLGYELVDVEYVKEGKNWFLRLYIDKDTGIDLDDCAAFSEKVGETLDAIEPDPIPYAYYLEVSSPGAERPIKSDEDFYKAVDKYIYVALNGEFEGFDAYEGHLKAFDGDKLVLEVKIKTRTKVIEIPKANVTKARHAIEF</sequence>
<dbReference type="NCBIfam" id="NF000928">
    <property type="entry name" value="PRK00092.1-2"/>
    <property type="match status" value="1"/>
</dbReference>
<dbReference type="GO" id="GO:0006412">
    <property type="term" value="P:translation"/>
    <property type="evidence" value="ECO:0007669"/>
    <property type="project" value="TreeGrafter"/>
</dbReference>
<evidence type="ECO:0000259" key="5">
    <source>
        <dbReference type="Pfam" id="PF17384"/>
    </source>
</evidence>
<dbReference type="Gene3D" id="2.30.30.180">
    <property type="entry name" value="Ribosome maturation factor RimP, C-terminal domain"/>
    <property type="match status" value="1"/>
</dbReference>
<proteinExistence type="inferred from homology"/>
<dbReference type="Pfam" id="PF02576">
    <property type="entry name" value="RimP_N"/>
    <property type="match status" value="1"/>
</dbReference>
<keyword evidence="2 3" id="KW-0690">Ribosome biogenesis</keyword>
<dbReference type="Proteomes" id="UP000238205">
    <property type="component" value="Unassembled WGS sequence"/>
</dbReference>
<feature type="domain" description="Ribosome maturation factor RimP C-terminal" evidence="5">
    <location>
        <begin position="88"/>
        <end position="156"/>
    </location>
</feature>
<comment type="caution">
    <text evidence="6">The sequence shown here is derived from an EMBL/GenBank/DDBJ whole genome shotgun (WGS) entry which is preliminary data.</text>
</comment>
<evidence type="ECO:0000259" key="4">
    <source>
        <dbReference type="Pfam" id="PF02576"/>
    </source>
</evidence>
<comment type="subcellular location">
    <subcellularLocation>
        <location evidence="3">Cytoplasm</location>
    </subcellularLocation>
</comment>
<accession>A0A2T0WBP2</accession>
<keyword evidence="1 3" id="KW-0963">Cytoplasm</keyword>
<dbReference type="CDD" id="cd01734">
    <property type="entry name" value="YlxS_C"/>
    <property type="match status" value="1"/>
</dbReference>
<organism evidence="6 7">
    <name type="scientific">Alkalibacterium olivapovliticus</name>
    <dbReference type="NCBI Taxonomy" id="99907"/>
    <lineage>
        <taxon>Bacteria</taxon>
        <taxon>Bacillati</taxon>
        <taxon>Bacillota</taxon>
        <taxon>Bacilli</taxon>
        <taxon>Lactobacillales</taxon>
        <taxon>Carnobacteriaceae</taxon>
        <taxon>Alkalibacterium</taxon>
    </lineage>
</organism>
<evidence type="ECO:0000313" key="6">
    <source>
        <dbReference type="EMBL" id="PRY84123.1"/>
    </source>
</evidence>
<evidence type="ECO:0000256" key="1">
    <source>
        <dbReference type="ARBA" id="ARBA00022490"/>
    </source>
</evidence>
<dbReference type="PANTHER" id="PTHR33867">
    <property type="entry name" value="RIBOSOME MATURATION FACTOR RIMP"/>
    <property type="match status" value="1"/>
</dbReference>
<dbReference type="RefSeq" id="WP_106189951.1">
    <property type="nucleotide sequence ID" value="NZ_PVTO01000001.1"/>
</dbReference>
<dbReference type="InterPro" id="IPR003728">
    <property type="entry name" value="Ribosome_maturation_RimP"/>
</dbReference>
<dbReference type="Gene3D" id="3.30.300.70">
    <property type="entry name" value="RimP-like superfamily, N-terminal"/>
    <property type="match status" value="1"/>
</dbReference>
<dbReference type="GO" id="GO:0000028">
    <property type="term" value="P:ribosomal small subunit assembly"/>
    <property type="evidence" value="ECO:0007669"/>
    <property type="project" value="TreeGrafter"/>
</dbReference>
<dbReference type="HAMAP" id="MF_01077">
    <property type="entry name" value="RimP"/>
    <property type="match status" value="1"/>
</dbReference>
<comment type="function">
    <text evidence="3">Required for maturation of 30S ribosomal subunits.</text>
</comment>
<dbReference type="GO" id="GO:0005829">
    <property type="term" value="C:cytosol"/>
    <property type="evidence" value="ECO:0007669"/>
    <property type="project" value="TreeGrafter"/>
</dbReference>
<dbReference type="InterPro" id="IPR036847">
    <property type="entry name" value="RimP_C_sf"/>
</dbReference>
<gene>
    <name evidence="3" type="primary">rimP</name>
    <name evidence="6" type="ORF">CLV38_10135</name>
</gene>
<dbReference type="AlphaFoldDB" id="A0A2T0WBP2"/>
<comment type="similarity">
    <text evidence="3">Belongs to the RimP family.</text>
</comment>
<dbReference type="Pfam" id="PF17384">
    <property type="entry name" value="DUF150_C"/>
    <property type="match status" value="1"/>
</dbReference>